<dbReference type="EMBL" id="CP114052">
    <property type="protein sequence ID" value="WAW15157.1"/>
    <property type="molecule type" value="Genomic_DNA"/>
</dbReference>
<dbReference type="NCBIfam" id="NF007039">
    <property type="entry name" value="PRK09496.3-2"/>
    <property type="match status" value="1"/>
</dbReference>
<evidence type="ECO:0000256" key="5">
    <source>
        <dbReference type="ARBA" id="ARBA00023027"/>
    </source>
</evidence>
<evidence type="ECO:0000259" key="8">
    <source>
        <dbReference type="PROSITE" id="PS51202"/>
    </source>
</evidence>
<sequence length="451" mass="50204">MKIIIIGGGKVGTKISEKLSLEEHDVTVIEKNTDVINKIKVHQDIACINGNGINYEVLEEAGASNADLLIGCTSSDEINMFSCLLAKKIGAKKTVARVRNPELHNQLNYIKDDLGLDMVINPELVAAREMSRILRFPSAIKVEPFAKGKVELVEFKIYKESPLAGMAMNQIAKKFRINVLICAVQRGEKVFIPNGKTVIEEKDKLSIVASHEELEYFLKEIGGFRKVIRTVMIVGGGKISYYLCKTLEKNNINIKIIEKDLNTCKNLSQSLPKVEVIYGDGTDQQLLEEEGLEEAEAFVSLTGIDEENILLSMYANTKNISKVITKVSQSTFQNMVYNFDLDTVISPKDITATIIVRYVRSMNNSYASKLNSMYKIVDEKIEVLEFTVNGACQIVGKKLKDLSIKKDLLIGCIVRKGKIIIPNGNSTIENGDDVIIVTSYLDILDIDDIIE</sequence>
<gene>
    <name evidence="9" type="primary">trkA</name>
    <name evidence="9" type="ORF">O0R46_01535</name>
</gene>
<evidence type="ECO:0000256" key="1">
    <source>
        <dbReference type="ARBA" id="ARBA00017378"/>
    </source>
</evidence>
<proteinExistence type="predicted"/>
<dbReference type="Pfam" id="PF02254">
    <property type="entry name" value="TrkA_N"/>
    <property type="match status" value="2"/>
</dbReference>
<evidence type="ECO:0000256" key="6">
    <source>
        <dbReference type="ARBA" id="ARBA00023065"/>
    </source>
</evidence>
<organism evidence="9 10">
    <name type="scientific">Peptostreptococcus equinus</name>
    <dbReference type="NCBI Taxonomy" id="3003601"/>
    <lineage>
        <taxon>Bacteria</taxon>
        <taxon>Bacillati</taxon>
        <taxon>Bacillota</taxon>
        <taxon>Clostridia</taxon>
        <taxon>Peptostreptococcales</taxon>
        <taxon>Peptostreptococcaceae</taxon>
        <taxon>Peptostreptococcus</taxon>
    </lineage>
</organism>
<dbReference type="NCBIfam" id="NF007032">
    <property type="entry name" value="PRK09496.1-4"/>
    <property type="match status" value="1"/>
</dbReference>
<dbReference type="Proteomes" id="UP001164187">
    <property type="component" value="Chromosome"/>
</dbReference>
<protein>
    <recommendedName>
        <fullName evidence="1">Trk system potassium uptake protein TrkA</fullName>
    </recommendedName>
</protein>
<dbReference type="PROSITE" id="PS51201">
    <property type="entry name" value="RCK_N"/>
    <property type="match status" value="2"/>
</dbReference>
<keyword evidence="5" id="KW-0520">NAD</keyword>
<dbReference type="InterPro" id="IPR003148">
    <property type="entry name" value="RCK_N"/>
</dbReference>
<evidence type="ECO:0000259" key="7">
    <source>
        <dbReference type="PROSITE" id="PS51201"/>
    </source>
</evidence>
<dbReference type="NCBIfam" id="NF007031">
    <property type="entry name" value="PRK09496.1-2"/>
    <property type="match status" value="1"/>
</dbReference>
<name>A0ABY7JTW1_9FIRM</name>
<dbReference type="PANTHER" id="PTHR43833:SF5">
    <property type="entry name" value="TRK SYSTEM POTASSIUM UPTAKE PROTEIN TRKA"/>
    <property type="match status" value="1"/>
</dbReference>
<dbReference type="InterPro" id="IPR036291">
    <property type="entry name" value="NAD(P)-bd_dom_sf"/>
</dbReference>
<feature type="domain" description="RCK N-terminal" evidence="7">
    <location>
        <begin position="1"/>
        <end position="120"/>
    </location>
</feature>
<dbReference type="NCBIfam" id="NF007033">
    <property type="entry name" value="PRK09496.1-5"/>
    <property type="match status" value="1"/>
</dbReference>
<evidence type="ECO:0000313" key="10">
    <source>
        <dbReference type="Proteomes" id="UP001164187"/>
    </source>
</evidence>
<feature type="domain" description="RCK C-terminal" evidence="8">
    <location>
        <begin position="371"/>
        <end position="451"/>
    </location>
</feature>
<feature type="domain" description="RCK N-terminal" evidence="7">
    <location>
        <begin position="228"/>
        <end position="345"/>
    </location>
</feature>
<dbReference type="Gene3D" id="3.30.70.1450">
    <property type="entry name" value="Regulator of K+ conductance, C-terminal domain"/>
    <property type="match status" value="2"/>
</dbReference>
<dbReference type="PRINTS" id="PR00335">
    <property type="entry name" value="KUPTAKETRKA"/>
</dbReference>
<reference evidence="9" key="1">
    <citation type="submission" date="2022-12" db="EMBL/GenBank/DDBJ databases">
        <title>Peptostreptococcus.</title>
        <authorList>
            <person name="Lee S.H."/>
        </authorList>
    </citation>
    <scope>NUCLEOTIDE SEQUENCE</scope>
    <source>
        <strain evidence="9">CBA3647</strain>
    </source>
</reference>
<dbReference type="NCBIfam" id="NF007041">
    <property type="entry name" value="PRK09496.3-4"/>
    <property type="match status" value="1"/>
</dbReference>
<dbReference type="Pfam" id="PF02080">
    <property type="entry name" value="TrkA_C"/>
    <property type="match status" value="2"/>
</dbReference>
<keyword evidence="4" id="KW-0630">Potassium</keyword>
<dbReference type="RefSeq" id="WP_269311850.1">
    <property type="nucleotide sequence ID" value="NZ_CP114052.1"/>
</dbReference>
<evidence type="ECO:0000256" key="3">
    <source>
        <dbReference type="ARBA" id="ARBA00022538"/>
    </source>
</evidence>
<dbReference type="InterPro" id="IPR006036">
    <property type="entry name" value="K_uptake_TrkA"/>
</dbReference>
<dbReference type="PROSITE" id="PS51202">
    <property type="entry name" value="RCK_C"/>
    <property type="match status" value="2"/>
</dbReference>
<keyword evidence="10" id="KW-1185">Reference proteome</keyword>
<keyword evidence="6" id="KW-0406">Ion transport</keyword>
<evidence type="ECO:0000256" key="4">
    <source>
        <dbReference type="ARBA" id="ARBA00022958"/>
    </source>
</evidence>
<evidence type="ECO:0000256" key="2">
    <source>
        <dbReference type="ARBA" id="ARBA00022448"/>
    </source>
</evidence>
<dbReference type="SUPFAM" id="SSF51735">
    <property type="entry name" value="NAD(P)-binding Rossmann-fold domains"/>
    <property type="match status" value="2"/>
</dbReference>
<feature type="domain" description="RCK C-terminal" evidence="8">
    <location>
        <begin position="140"/>
        <end position="223"/>
    </location>
</feature>
<dbReference type="Gene3D" id="3.40.50.720">
    <property type="entry name" value="NAD(P)-binding Rossmann-like Domain"/>
    <property type="match status" value="2"/>
</dbReference>
<dbReference type="InterPro" id="IPR006037">
    <property type="entry name" value="RCK_C"/>
</dbReference>
<evidence type="ECO:0000313" key="9">
    <source>
        <dbReference type="EMBL" id="WAW15157.1"/>
    </source>
</evidence>
<dbReference type="PANTHER" id="PTHR43833">
    <property type="entry name" value="POTASSIUM CHANNEL PROTEIN 2-RELATED-RELATED"/>
    <property type="match status" value="1"/>
</dbReference>
<keyword evidence="3" id="KW-0633">Potassium transport</keyword>
<accession>A0ABY7JTW1</accession>
<dbReference type="SUPFAM" id="SSF116726">
    <property type="entry name" value="TrkA C-terminal domain-like"/>
    <property type="match status" value="2"/>
</dbReference>
<dbReference type="InterPro" id="IPR036721">
    <property type="entry name" value="RCK_C_sf"/>
</dbReference>
<dbReference type="InterPro" id="IPR050721">
    <property type="entry name" value="Trk_Ktr_HKT_K-transport"/>
</dbReference>
<keyword evidence="2" id="KW-0813">Transport</keyword>